<dbReference type="SUPFAM" id="SSF52540">
    <property type="entry name" value="P-loop containing nucleoside triphosphate hydrolases"/>
    <property type="match status" value="1"/>
</dbReference>
<name>A0A5B1M3H2_9ACTN</name>
<dbReference type="EMBL" id="VUJW01000009">
    <property type="protein sequence ID" value="KAA1426300.1"/>
    <property type="molecule type" value="Genomic_DNA"/>
</dbReference>
<dbReference type="Gene3D" id="3.40.50.300">
    <property type="entry name" value="P-loop containing nucleotide triphosphate hydrolases"/>
    <property type="match status" value="1"/>
</dbReference>
<dbReference type="InterPro" id="IPR027417">
    <property type="entry name" value="P-loop_NTPase"/>
</dbReference>
<proteinExistence type="predicted"/>
<reference evidence="1 2" key="1">
    <citation type="submission" date="2019-09" db="EMBL/GenBank/DDBJ databases">
        <title>Nocardioides panacisoli sp. nov., isolated from the soil of a ginseng field.</title>
        <authorList>
            <person name="Cho C."/>
        </authorList>
    </citation>
    <scope>NUCLEOTIDE SEQUENCE [LARGE SCALE GENOMIC DNA]</scope>
    <source>
        <strain evidence="1 2">BN140041</strain>
    </source>
</reference>
<evidence type="ECO:0000313" key="1">
    <source>
        <dbReference type="EMBL" id="KAA1426300.1"/>
    </source>
</evidence>
<accession>A0A5B1M3H2</accession>
<comment type="caution">
    <text evidence="1">The sequence shown here is derived from an EMBL/GenBank/DDBJ whole genome shotgun (WGS) entry which is preliminary data.</text>
</comment>
<reference evidence="1 2" key="2">
    <citation type="submission" date="2019-09" db="EMBL/GenBank/DDBJ databases">
        <authorList>
            <person name="Jin C."/>
        </authorList>
    </citation>
    <scope>NUCLEOTIDE SEQUENCE [LARGE SCALE GENOMIC DNA]</scope>
    <source>
        <strain evidence="1 2">BN140041</strain>
    </source>
</reference>
<dbReference type="AlphaFoldDB" id="A0A5B1M3H2"/>
<dbReference type="RefSeq" id="WP_149751376.1">
    <property type="nucleotide sequence ID" value="NZ_VUJW01000009.1"/>
</dbReference>
<evidence type="ECO:0000313" key="2">
    <source>
        <dbReference type="Proteomes" id="UP000324351"/>
    </source>
</evidence>
<gene>
    <name evidence="1" type="ORF">F0U47_15490</name>
</gene>
<sequence length="362" mass="40869">MGEPGSVVPVDLVLHLGPGKTGTTTIQRMLRQHRAELARQGVLYPVSPGQERHTKFGLSFRGDAELAKQPAWSRMRPQSPERFRRRVHRLLRAEIAEAGLPCVLISDEALFNLGRDALERLRRFTDSVGARVRPVVYLRRQDDHLLSLYQQQVKIGETRRLTEWAAGDRTRIYDYARRLADWRDVVFPSTFAVRRFEPSAFRGGSLEADFLAAAKVSGITPSVTARSNESLDAETVEFLRVFNLYEVERHGESPGVMDHRHLTSALAGHSDGPTLTLPPAQLESFMARWQEPNERVAREHFGEPELFPAPRRTRTTTHLQVLDPARVDHFADLCGLPEAVREDLRSIAAREAQSFAARSSGR</sequence>
<dbReference type="Proteomes" id="UP000324351">
    <property type="component" value="Unassembled WGS sequence"/>
</dbReference>
<protein>
    <recommendedName>
        <fullName evidence="3">Sulfotransferase family protein</fullName>
    </recommendedName>
</protein>
<keyword evidence="2" id="KW-1185">Reference proteome</keyword>
<evidence type="ECO:0008006" key="3">
    <source>
        <dbReference type="Google" id="ProtNLM"/>
    </source>
</evidence>
<organism evidence="1 2">
    <name type="scientific">Nocardioides antri</name>
    <dbReference type="NCBI Taxonomy" id="2607659"/>
    <lineage>
        <taxon>Bacteria</taxon>
        <taxon>Bacillati</taxon>
        <taxon>Actinomycetota</taxon>
        <taxon>Actinomycetes</taxon>
        <taxon>Propionibacteriales</taxon>
        <taxon>Nocardioidaceae</taxon>
        <taxon>Nocardioides</taxon>
    </lineage>
</organism>